<accession>A0ABR1XWZ1</accession>
<sequence length="238" mass="26369">MQGKEPPRSPLPSPSTPHGAGSLAAHLHSFQVASKAAHEASSSESDTPKDSDVLLSLRKTKEEDVRLPPAVEKLIQKEQPAALLCSPDTSWRRLTSSGEIPSFLNATSPGEHYNLAREVQSDTETSTVLRRFIVTTYFDVVSALSRPRRYTRHVITKEGISLVAAAIKENSDCSSERIARHLLMWAKQGKVFRQFANKLGGTACFFFLPGTGHTRWTYDLRRSDYDEVVAILLRHGIA</sequence>
<dbReference type="Proteomes" id="UP001456524">
    <property type="component" value="Unassembled WGS sequence"/>
</dbReference>
<organism evidence="2 3">
    <name type="scientific">Phyllosticta citrichinensis</name>
    <dbReference type="NCBI Taxonomy" id="1130410"/>
    <lineage>
        <taxon>Eukaryota</taxon>
        <taxon>Fungi</taxon>
        <taxon>Dikarya</taxon>
        <taxon>Ascomycota</taxon>
        <taxon>Pezizomycotina</taxon>
        <taxon>Dothideomycetes</taxon>
        <taxon>Dothideomycetes incertae sedis</taxon>
        <taxon>Botryosphaeriales</taxon>
        <taxon>Phyllostictaceae</taxon>
        <taxon>Phyllosticta</taxon>
    </lineage>
</organism>
<keyword evidence="3" id="KW-1185">Reference proteome</keyword>
<evidence type="ECO:0000313" key="2">
    <source>
        <dbReference type="EMBL" id="KAK8169767.1"/>
    </source>
</evidence>
<evidence type="ECO:0000256" key="1">
    <source>
        <dbReference type="SAM" id="MobiDB-lite"/>
    </source>
</evidence>
<proteinExistence type="predicted"/>
<comment type="caution">
    <text evidence="2">The sequence shown here is derived from an EMBL/GenBank/DDBJ whole genome shotgun (WGS) entry which is preliminary data.</text>
</comment>
<feature type="region of interest" description="Disordered" evidence="1">
    <location>
        <begin position="1"/>
        <end position="52"/>
    </location>
</feature>
<protein>
    <submittedName>
        <fullName evidence="2">Uncharacterized protein</fullName>
    </submittedName>
</protein>
<dbReference type="EMBL" id="JBBWUH010000004">
    <property type="protein sequence ID" value="KAK8169767.1"/>
    <property type="molecule type" value="Genomic_DNA"/>
</dbReference>
<feature type="compositionally biased region" description="Low complexity" evidence="1">
    <location>
        <begin position="33"/>
        <end position="45"/>
    </location>
</feature>
<evidence type="ECO:0000313" key="3">
    <source>
        <dbReference type="Proteomes" id="UP001456524"/>
    </source>
</evidence>
<name>A0ABR1XWZ1_9PEZI</name>
<gene>
    <name evidence="2" type="ORF">IWX90DRAFT_189140</name>
</gene>
<reference evidence="2 3" key="1">
    <citation type="journal article" date="2022" name="G3 (Bethesda)">
        <title>Enemy or ally: a genomic approach to elucidate the lifestyle of Phyllosticta citrichinaensis.</title>
        <authorList>
            <person name="Buijs V.A."/>
            <person name="Groenewald J.Z."/>
            <person name="Haridas S."/>
            <person name="LaButti K.M."/>
            <person name="Lipzen A."/>
            <person name="Martin F.M."/>
            <person name="Barry K."/>
            <person name="Grigoriev I.V."/>
            <person name="Crous P.W."/>
            <person name="Seidl M.F."/>
        </authorList>
    </citation>
    <scope>NUCLEOTIDE SEQUENCE [LARGE SCALE GENOMIC DNA]</scope>
    <source>
        <strain evidence="2 3">CBS 129764</strain>
    </source>
</reference>